<proteinExistence type="predicted"/>
<evidence type="ECO:0000256" key="1">
    <source>
        <dbReference type="ARBA" id="ARBA00001933"/>
    </source>
</evidence>
<evidence type="ECO:0000256" key="3">
    <source>
        <dbReference type="ARBA" id="ARBA00022679"/>
    </source>
</evidence>
<gene>
    <name evidence="6" type="ORF">QEH52_13970</name>
</gene>
<dbReference type="Pfam" id="PF00155">
    <property type="entry name" value="Aminotran_1_2"/>
    <property type="match status" value="1"/>
</dbReference>
<dbReference type="InterPro" id="IPR015424">
    <property type="entry name" value="PyrdxlP-dep_Trfase"/>
</dbReference>
<keyword evidence="2 6" id="KW-0032">Aminotransferase</keyword>
<dbReference type="GO" id="GO:0008483">
    <property type="term" value="F:transaminase activity"/>
    <property type="evidence" value="ECO:0007669"/>
    <property type="project" value="UniProtKB-KW"/>
</dbReference>
<dbReference type="InterPro" id="IPR004839">
    <property type="entry name" value="Aminotransferase_I/II_large"/>
</dbReference>
<keyword evidence="4" id="KW-0663">Pyridoxal phosphate</keyword>
<accession>A0ABU1AWU6</accession>
<dbReference type="InterPro" id="IPR050859">
    <property type="entry name" value="Class-I_PLP-dep_aminotransf"/>
</dbReference>
<dbReference type="Proteomes" id="UP001225316">
    <property type="component" value="Unassembled WGS sequence"/>
</dbReference>
<dbReference type="SUPFAM" id="SSF53383">
    <property type="entry name" value="PLP-dependent transferases"/>
    <property type="match status" value="1"/>
</dbReference>
<dbReference type="InterPro" id="IPR015421">
    <property type="entry name" value="PyrdxlP-dep_Trfase_major"/>
</dbReference>
<sequence length="426" mass="46371">MANSETPISFSRQGREIATPVIVDLMARALANPDLLSLAAGFTDNAVLPRELVGRFAAELTQSGVPEEPLQYGQNQGRQRLRELSCAAIESHPCERAGVFDPAAMFVTNGSQQALYLAVQAICDPGDIVLVEDPSYFVCLEMLKGLGLRPVGIPCDAEGGILPDGLEARLQELYAAGERSKVKAIYLVSYFCNPSSRSLALGEKRAVAEVLLRTGYTIPVIEDAAYRELYFDAPHPAPSIISMPEFEPFPKLYLGTYTKPFATGLKIGYGYCTHEVWKEKILCIKGHQDFGSPHFAQAIIERVLDAGLYPEHLARIQAHYARKAQILDSALAEGGLRESGWAWKAPQGGLIFWLRAPEGMDLRMQSDFCQGCIEQGVLYVPGDLCFASGAPWNCARLSSGALPEAKLREAAGRFVAQAARSVECLG</sequence>
<evidence type="ECO:0000313" key="6">
    <source>
        <dbReference type="EMBL" id="MDQ8208628.1"/>
    </source>
</evidence>
<keyword evidence="3" id="KW-0808">Transferase</keyword>
<keyword evidence="7" id="KW-1185">Reference proteome</keyword>
<evidence type="ECO:0000256" key="2">
    <source>
        <dbReference type="ARBA" id="ARBA00022576"/>
    </source>
</evidence>
<dbReference type="InterPro" id="IPR015422">
    <property type="entry name" value="PyrdxlP-dep_Trfase_small"/>
</dbReference>
<dbReference type="Gene3D" id="3.90.1150.10">
    <property type="entry name" value="Aspartate Aminotransferase, domain 1"/>
    <property type="match status" value="1"/>
</dbReference>
<dbReference type="Gene3D" id="3.40.640.10">
    <property type="entry name" value="Type I PLP-dependent aspartate aminotransferase-like (Major domain)"/>
    <property type="match status" value="1"/>
</dbReference>
<evidence type="ECO:0000256" key="4">
    <source>
        <dbReference type="ARBA" id="ARBA00022898"/>
    </source>
</evidence>
<dbReference type="RefSeq" id="WP_308951256.1">
    <property type="nucleotide sequence ID" value="NZ_JARXHW010000035.1"/>
</dbReference>
<comment type="cofactor">
    <cofactor evidence="1">
        <name>pyridoxal 5'-phosphate</name>
        <dbReference type="ChEBI" id="CHEBI:597326"/>
    </cofactor>
</comment>
<feature type="domain" description="Aminotransferase class I/classII large" evidence="5">
    <location>
        <begin position="70"/>
        <end position="413"/>
    </location>
</feature>
<protein>
    <submittedName>
        <fullName evidence="6">PLP-dependent aminotransferase family protein</fullName>
    </submittedName>
</protein>
<evidence type="ECO:0000259" key="5">
    <source>
        <dbReference type="Pfam" id="PF00155"/>
    </source>
</evidence>
<dbReference type="PANTHER" id="PTHR42790">
    <property type="entry name" value="AMINOTRANSFERASE"/>
    <property type="match status" value="1"/>
</dbReference>
<dbReference type="EMBL" id="JARXHW010000035">
    <property type="protein sequence ID" value="MDQ8208628.1"/>
    <property type="molecule type" value="Genomic_DNA"/>
</dbReference>
<dbReference type="PANTHER" id="PTHR42790:SF19">
    <property type="entry name" value="KYNURENINE_ALPHA-AMINOADIPATE AMINOTRANSFERASE, MITOCHONDRIAL"/>
    <property type="match status" value="1"/>
</dbReference>
<reference evidence="6 7" key="1">
    <citation type="submission" date="2023-04" db="EMBL/GenBank/DDBJ databases">
        <title>A novel bacteria isolated from coastal sediment.</title>
        <authorList>
            <person name="Liu X.-J."/>
            <person name="Du Z.-J."/>
        </authorList>
    </citation>
    <scope>NUCLEOTIDE SEQUENCE [LARGE SCALE GENOMIC DNA]</scope>
    <source>
        <strain evidence="6 7">SDUM461003</strain>
    </source>
</reference>
<comment type="caution">
    <text evidence="6">The sequence shown here is derived from an EMBL/GenBank/DDBJ whole genome shotgun (WGS) entry which is preliminary data.</text>
</comment>
<dbReference type="CDD" id="cd00609">
    <property type="entry name" value="AAT_like"/>
    <property type="match status" value="1"/>
</dbReference>
<organism evidence="6 7">
    <name type="scientific">Thalassobacterium maritimum</name>
    <dbReference type="NCBI Taxonomy" id="3041265"/>
    <lineage>
        <taxon>Bacteria</taxon>
        <taxon>Pseudomonadati</taxon>
        <taxon>Verrucomicrobiota</taxon>
        <taxon>Opitutia</taxon>
        <taxon>Puniceicoccales</taxon>
        <taxon>Coraliomargaritaceae</taxon>
        <taxon>Thalassobacterium</taxon>
    </lineage>
</organism>
<name>A0ABU1AWU6_9BACT</name>
<evidence type="ECO:0000313" key="7">
    <source>
        <dbReference type="Proteomes" id="UP001225316"/>
    </source>
</evidence>